<comment type="caution">
    <text evidence="1">The sequence shown here is derived from an EMBL/GenBank/DDBJ whole genome shotgun (WGS) entry which is preliminary data.</text>
</comment>
<name>A0ACB0JBT6_TRIPR</name>
<proteinExistence type="predicted"/>
<evidence type="ECO:0000313" key="1">
    <source>
        <dbReference type="EMBL" id="CAJ2642498.1"/>
    </source>
</evidence>
<evidence type="ECO:0000313" key="2">
    <source>
        <dbReference type="Proteomes" id="UP001177021"/>
    </source>
</evidence>
<keyword evidence="2" id="KW-1185">Reference proteome</keyword>
<sequence length="67" mass="7516">MMRNATWMLSNFCRGKPPPPFDQPPILFIESEFSSKLNRSINNASARSLISISTDAVYSPYSNSAFL</sequence>
<protein>
    <submittedName>
        <fullName evidence="1">Uncharacterized protein</fullName>
    </submittedName>
</protein>
<dbReference type="Proteomes" id="UP001177021">
    <property type="component" value="Unassembled WGS sequence"/>
</dbReference>
<organism evidence="1 2">
    <name type="scientific">Trifolium pratense</name>
    <name type="common">Red clover</name>
    <dbReference type="NCBI Taxonomy" id="57577"/>
    <lineage>
        <taxon>Eukaryota</taxon>
        <taxon>Viridiplantae</taxon>
        <taxon>Streptophyta</taxon>
        <taxon>Embryophyta</taxon>
        <taxon>Tracheophyta</taxon>
        <taxon>Spermatophyta</taxon>
        <taxon>Magnoliopsida</taxon>
        <taxon>eudicotyledons</taxon>
        <taxon>Gunneridae</taxon>
        <taxon>Pentapetalae</taxon>
        <taxon>rosids</taxon>
        <taxon>fabids</taxon>
        <taxon>Fabales</taxon>
        <taxon>Fabaceae</taxon>
        <taxon>Papilionoideae</taxon>
        <taxon>50 kb inversion clade</taxon>
        <taxon>NPAAA clade</taxon>
        <taxon>Hologalegina</taxon>
        <taxon>IRL clade</taxon>
        <taxon>Trifolieae</taxon>
        <taxon>Trifolium</taxon>
    </lineage>
</organism>
<reference evidence="1" key="1">
    <citation type="submission" date="2023-10" db="EMBL/GenBank/DDBJ databases">
        <authorList>
            <person name="Rodriguez Cubillos JULIANA M."/>
            <person name="De Vega J."/>
        </authorList>
    </citation>
    <scope>NUCLEOTIDE SEQUENCE</scope>
</reference>
<dbReference type="EMBL" id="CASHSV030000034">
    <property type="protein sequence ID" value="CAJ2642498.1"/>
    <property type="molecule type" value="Genomic_DNA"/>
</dbReference>
<accession>A0ACB0JBT6</accession>
<gene>
    <name evidence="1" type="ORF">MILVUS5_LOCUS11971</name>
</gene>